<evidence type="ECO:0000259" key="2">
    <source>
        <dbReference type="PROSITE" id="PS50158"/>
    </source>
</evidence>
<dbReference type="EMBL" id="CAMAPE010000004">
    <property type="protein sequence ID" value="CAH9057915.1"/>
    <property type="molecule type" value="Genomic_DNA"/>
</dbReference>
<accession>A0A9P1DXU2</accession>
<dbReference type="PROSITE" id="PS50158">
    <property type="entry name" value="ZF_CCHC"/>
    <property type="match status" value="1"/>
</dbReference>
<evidence type="ECO:0000313" key="4">
    <source>
        <dbReference type="Proteomes" id="UP001152484"/>
    </source>
</evidence>
<name>A0A9P1DXU2_CUSEU</name>
<dbReference type="InterPro" id="IPR036875">
    <property type="entry name" value="Znf_CCHC_sf"/>
</dbReference>
<sequence>MPQRILLDTTDFWVQIHNILYGFSNLGYACKIGNHLGKFISRDDKQIDEKWEAYMRVRVMMDVRKPLKVGTTLKKSSGEGYWVDFKYEKLPSFCFACGVIGHAEKFCPSLYDKGGTKTVRSFDPWLRAWGGGGPVQL</sequence>
<organism evidence="3 4">
    <name type="scientific">Cuscuta europaea</name>
    <name type="common">European dodder</name>
    <dbReference type="NCBI Taxonomy" id="41803"/>
    <lineage>
        <taxon>Eukaryota</taxon>
        <taxon>Viridiplantae</taxon>
        <taxon>Streptophyta</taxon>
        <taxon>Embryophyta</taxon>
        <taxon>Tracheophyta</taxon>
        <taxon>Spermatophyta</taxon>
        <taxon>Magnoliopsida</taxon>
        <taxon>eudicotyledons</taxon>
        <taxon>Gunneridae</taxon>
        <taxon>Pentapetalae</taxon>
        <taxon>asterids</taxon>
        <taxon>lamiids</taxon>
        <taxon>Solanales</taxon>
        <taxon>Convolvulaceae</taxon>
        <taxon>Cuscuteae</taxon>
        <taxon>Cuscuta</taxon>
        <taxon>Cuscuta subgen. Cuscuta</taxon>
    </lineage>
</organism>
<dbReference type="AlphaFoldDB" id="A0A9P1DXU2"/>
<feature type="domain" description="CCHC-type" evidence="2">
    <location>
        <begin position="94"/>
        <end position="109"/>
    </location>
</feature>
<dbReference type="Pfam" id="PF14392">
    <property type="entry name" value="zf-CCHC_4"/>
    <property type="match status" value="1"/>
</dbReference>
<keyword evidence="1" id="KW-0479">Metal-binding</keyword>
<dbReference type="GO" id="GO:0008270">
    <property type="term" value="F:zinc ion binding"/>
    <property type="evidence" value="ECO:0007669"/>
    <property type="project" value="UniProtKB-KW"/>
</dbReference>
<proteinExistence type="predicted"/>
<dbReference type="InterPro" id="IPR001878">
    <property type="entry name" value="Znf_CCHC"/>
</dbReference>
<keyword evidence="1" id="KW-0863">Zinc-finger</keyword>
<protein>
    <recommendedName>
        <fullName evidence="2">CCHC-type domain-containing protein</fullName>
    </recommendedName>
</protein>
<dbReference type="OrthoDB" id="1249995at2759"/>
<keyword evidence="1" id="KW-0862">Zinc</keyword>
<evidence type="ECO:0000313" key="3">
    <source>
        <dbReference type="EMBL" id="CAH9057915.1"/>
    </source>
</evidence>
<comment type="caution">
    <text evidence="3">The sequence shown here is derived from an EMBL/GenBank/DDBJ whole genome shotgun (WGS) entry which is preliminary data.</text>
</comment>
<dbReference type="Proteomes" id="UP001152484">
    <property type="component" value="Unassembled WGS sequence"/>
</dbReference>
<dbReference type="InterPro" id="IPR025836">
    <property type="entry name" value="Zn_knuckle_CX2CX4HX4C"/>
</dbReference>
<gene>
    <name evidence="3" type="ORF">CEURO_LOCUS1165</name>
</gene>
<dbReference type="SUPFAM" id="SSF57756">
    <property type="entry name" value="Retrovirus zinc finger-like domains"/>
    <property type="match status" value="1"/>
</dbReference>
<reference evidence="3" key="1">
    <citation type="submission" date="2022-07" db="EMBL/GenBank/DDBJ databases">
        <authorList>
            <person name="Macas J."/>
            <person name="Novak P."/>
            <person name="Neumann P."/>
        </authorList>
    </citation>
    <scope>NUCLEOTIDE SEQUENCE</scope>
</reference>
<dbReference type="PANTHER" id="PTHR31286:SF153">
    <property type="entry name" value="DUF4283 DOMAIN PROTEIN"/>
    <property type="match status" value="1"/>
</dbReference>
<keyword evidence="4" id="KW-1185">Reference proteome</keyword>
<dbReference type="GO" id="GO:0003676">
    <property type="term" value="F:nucleic acid binding"/>
    <property type="evidence" value="ECO:0007669"/>
    <property type="project" value="InterPro"/>
</dbReference>
<evidence type="ECO:0000256" key="1">
    <source>
        <dbReference type="PROSITE-ProRule" id="PRU00047"/>
    </source>
</evidence>
<dbReference type="InterPro" id="IPR040256">
    <property type="entry name" value="At4g02000-like"/>
</dbReference>
<dbReference type="PROSITE" id="PS51257">
    <property type="entry name" value="PROKAR_LIPOPROTEIN"/>
    <property type="match status" value="1"/>
</dbReference>
<dbReference type="PANTHER" id="PTHR31286">
    <property type="entry name" value="GLYCINE-RICH CELL WALL STRUCTURAL PROTEIN 1.8-LIKE"/>
    <property type="match status" value="1"/>
</dbReference>